<evidence type="ECO:0000256" key="2">
    <source>
        <dbReference type="ARBA" id="ARBA00023125"/>
    </source>
</evidence>
<comment type="caution">
    <text evidence="6">The sequence shown here is derived from an EMBL/GenBank/DDBJ whole genome shotgun (WGS) entry which is preliminary data.</text>
</comment>
<dbReference type="Gene3D" id="1.10.357.10">
    <property type="entry name" value="Tetracycline Repressor, domain 2"/>
    <property type="match status" value="1"/>
</dbReference>
<gene>
    <name evidence="6" type="ORF">MHIP_28920</name>
</gene>
<dbReference type="RefSeq" id="WP_163889323.1">
    <property type="nucleotide sequence ID" value="NZ_BLLB01000002.1"/>
</dbReference>
<organism evidence="6 7">
    <name type="scientific">Mycolicibacterium hippocampi</name>
    <dbReference type="NCBI Taxonomy" id="659824"/>
    <lineage>
        <taxon>Bacteria</taxon>
        <taxon>Bacillati</taxon>
        <taxon>Actinomycetota</taxon>
        <taxon>Actinomycetes</taxon>
        <taxon>Mycobacteriales</taxon>
        <taxon>Mycobacteriaceae</taxon>
        <taxon>Mycolicibacterium</taxon>
    </lineage>
</organism>
<dbReference type="EMBL" id="BLLB01000002">
    <property type="protein sequence ID" value="GFH02409.1"/>
    <property type="molecule type" value="Genomic_DNA"/>
</dbReference>
<keyword evidence="3" id="KW-0804">Transcription</keyword>
<evidence type="ECO:0000313" key="6">
    <source>
        <dbReference type="EMBL" id="GFH02409.1"/>
    </source>
</evidence>
<dbReference type="Pfam" id="PF16925">
    <property type="entry name" value="TetR_C_13"/>
    <property type="match status" value="1"/>
</dbReference>
<keyword evidence="2 4" id="KW-0238">DNA-binding</keyword>
<dbReference type="GO" id="GO:0003677">
    <property type="term" value="F:DNA binding"/>
    <property type="evidence" value="ECO:0007669"/>
    <property type="project" value="UniProtKB-UniRule"/>
</dbReference>
<dbReference type="AlphaFoldDB" id="A0A7I9ZNJ0"/>
<evidence type="ECO:0000256" key="3">
    <source>
        <dbReference type="ARBA" id="ARBA00023163"/>
    </source>
</evidence>
<feature type="DNA-binding region" description="H-T-H motif" evidence="4">
    <location>
        <begin position="32"/>
        <end position="51"/>
    </location>
</feature>
<feature type="domain" description="HTH tetR-type" evidence="5">
    <location>
        <begin position="9"/>
        <end position="69"/>
    </location>
</feature>
<proteinExistence type="predicted"/>
<dbReference type="Proteomes" id="UP000465304">
    <property type="component" value="Unassembled WGS sequence"/>
</dbReference>
<keyword evidence="7" id="KW-1185">Reference proteome</keyword>
<reference evidence="6 7" key="1">
    <citation type="journal article" date="2019" name="Emerg. Microbes Infect.">
        <title>Comprehensive subspecies identification of 175 nontuberculous mycobacteria species based on 7547 genomic profiles.</title>
        <authorList>
            <person name="Matsumoto Y."/>
            <person name="Kinjo T."/>
            <person name="Motooka D."/>
            <person name="Nabeya D."/>
            <person name="Jung N."/>
            <person name="Uechi K."/>
            <person name="Horii T."/>
            <person name="Iida T."/>
            <person name="Fujita J."/>
            <person name="Nakamura S."/>
        </authorList>
    </citation>
    <scope>NUCLEOTIDE SEQUENCE [LARGE SCALE GENOMIC DNA]</scope>
    <source>
        <strain evidence="6 7">JCM 30996</strain>
    </source>
</reference>
<dbReference type="PANTHER" id="PTHR47506:SF1">
    <property type="entry name" value="HTH-TYPE TRANSCRIPTIONAL REGULATOR YJDC"/>
    <property type="match status" value="1"/>
</dbReference>
<evidence type="ECO:0000256" key="1">
    <source>
        <dbReference type="ARBA" id="ARBA00023015"/>
    </source>
</evidence>
<dbReference type="PROSITE" id="PS50977">
    <property type="entry name" value="HTH_TETR_2"/>
    <property type="match status" value="1"/>
</dbReference>
<dbReference type="InterPro" id="IPR001647">
    <property type="entry name" value="HTH_TetR"/>
</dbReference>
<dbReference type="PANTHER" id="PTHR47506">
    <property type="entry name" value="TRANSCRIPTIONAL REGULATORY PROTEIN"/>
    <property type="match status" value="1"/>
</dbReference>
<dbReference type="PROSITE" id="PS01081">
    <property type="entry name" value="HTH_TETR_1"/>
    <property type="match status" value="1"/>
</dbReference>
<dbReference type="Pfam" id="PF00440">
    <property type="entry name" value="TetR_N"/>
    <property type="match status" value="1"/>
</dbReference>
<evidence type="ECO:0000256" key="4">
    <source>
        <dbReference type="PROSITE-ProRule" id="PRU00335"/>
    </source>
</evidence>
<dbReference type="InterPro" id="IPR011075">
    <property type="entry name" value="TetR_C"/>
</dbReference>
<dbReference type="Gene3D" id="1.10.10.60">
    <property type="entry name" value="Homeodomain-like"/>
    <property type="match status" value="1"/>
</dbReference>
<dbReference type="SUPFAM" id="SSF46689">
    <property type="entry name" value="Homeodomain-like"/>
    <property type="match status" value="1"/>
</dbReference>
<dbReference type="InterPro" id="IPR023772">
    <property type="entry name" value="DNA-bd_HTH_TetR-type_CS"/>
</dbReference>
<evidence type="ECO:0000313" key="7">
    <source>
        <dbReference type="Proteomes" id="UP000465304"/>
    </source>
</evidence>
<name>A0A7I9ZNJ0_9MYCO</name>
<sequence length="210" mass="22374">MAVRGRPRAFDRTTALHRAMEVFWQRGYEGASMSDLTSAMGVNSPSLYAAFGSKEQLFREAVAYYDATEGAAVAAALRDRPTAHDSIAAVLRHQVQAFTEAGRPRGCMIVLAATTATDRTRQVHEHLAGWRVAGEDDFRDRIERGIAEGDVPAGANPAALAAFYNAVNQGMALQARDGADRDKLSAVAEAAIAAWPTLVAAQPKNSAASS</sequence>
<evidence type="ECO:0000259" key="5">
    <source>
        <dbReference type="PROSITE" id="PS50977"/>
    </source>
</evidence>
<protein>
    <submittedName>
        <fullName evidence="6">TetR family transcriptional regulator</fullName>
    </submittedName>
</protein>
<dbReference type="PRINTS" id="PR00455">
    <property type="entry name" value="HTHTETR"/>
</dbReference>
<accession>A0A7I9ZNJ0</accession>
<dbReference type="InterPro" id="IPR036271">
    <property type="entry name" value="Tet_transcr_reg_TetR-rel_C_sf"/>
</dbReference>
<dbReference type="SUPFAM" id="SSF48498">
    <property type="entry name" value="Tetracyclin repressor-like, C-terminal domain"/>
    <property type="match status" value="1"/>
</dbReference>
<keyword evidence="1" id="KW-0805">Transcription regulation</keyword>
<dbReference type="InterPro" id="IPR009057">
    <property type="entry name" value="Homeodomain-like_sf"/>
</dbReference>